<dbReference type="GO" id="GO:0005783">
    <property type="term" value="C:endoplasmic reticulum"/>
    <property type="evidence" value="ECO:0007669"/>
    <property type="project" value="TreeGrafter"/>
</dbReference>
<dbReference type="GO" id="GO:0048211">
    <property type="term" value="P:Golgi vesicle docking"/>
    <property type="evidence" value="ECO:0007669"/>
    <property type="project" value="TreeGrafter"/>
</dbReference>
<keyword evidence="3" id="KW-0175">Coiled coil</keyword>
<accession>A0AAD5TTM2</accession>
<dbReference type="AlphaFoldDB" id="A0AAD5TTM2"/>
<feature type="non-terminal residue" evidence="5">
    <location>
        <position position="612"/>
    </location>
</feature>
<gene>
    <name evidence="5" type="primary">USO1</name>
    <name evidence="5" type="ORF">HK099_001703</name>
</gene>
<dbReference type="InterPro" id="IPR016024">
    <property type="entry name" value="ARM-type_fold"/>
</dbReference>
<dbReference type="SUPFAM" id="SSF48371">
    <property type="entry name" value="ARM repeat"/>
    <property type="match status" value="1"/>
</dbReference>
<dbReference type="GO" id="GO:0048280">
    <property type="term" value="P:vesicle fusion with Golgi apparatus"/>
    <property type="evidence" value="ECO:0007669"/>
    <property type="project" value="InterPro"/>
</dbReference>
<proteinExistence type="predicted"/>
<dbReference type="Pfam" id="PF04869">
    <property type="entry name" value="Uso1_p115_head"/>
    <property type="match status" value="1"/>
</dbReference>
<name>A0AAD5TTM2_9FUNG</name>
<feature type="domain" description="Vesicle tethering protein Uso1/P115-like head" evidence="4">
    <location>
        <begin position="445"/>
        <end position="608"/>
    </location>
</feature>
<sequence length="612" mass="68528">DKGETQDGVEVINKIVDRISNSTLLEDRRASVLTLKGLAKDWKLDVGTKAMNCLINVLKTDRMDVDIINASLETLNFLFSKDDDDNLNNENKDTDLGFMFSEIYIKDPKNVTLLLDILEEQDFYVRFHTVEILQTLLLNMGSKLQDTVMTSPLGISRLIDLLDDHREIVRNEGLLLLISLTHSNAEIQKLIAFEDAFRRLFEITFQVGGAVDGGIIVQDCLQLTLNLLKHNVSNQNFFRETNGIQSLKKLLTKVIYHKDQQFEVFLSHETVEWDDDQKIKNICFVLEIFRNLVGPNSPNTETNQNVIYQSNILNPLINLALSAQIPFPVRSQALFCLGDIIRGNKVSQDAFSKVLFSKSEANSAVPVSSGKRFPSSASQQSLGPVSGKPAIVSIVKAALDKDDFSIRTAATYALQCLVFDNADMQSILASTFTPPPADHTDSEDSAIVLSHIVSENQVAKELCLKVTFGDEGEDEKINLLHKLMYTLNQTSRENAGIQGPDVRIYIGILSFISVWLYDFSVGVKEFFSEGVNLQFLVEQIIQSSGVDPLVQGLSSYLLGLLFEFNDNPKESGLDKQFVQNVIVSRIGSDVFLGRLSRLKESPYFQKANLYFD</sequence>
<dbReference type="GO" id="GO:0000139">
    <property type="term" value="C:Golgi membrane"/>
    <property type="evidence" value="ECO:0007669"/>
    <property type="project" value="InterPro"/>
</dbReference>
<feature type="non-terminal residue" evidence="5">
    <location>
        <position position="1"/>
    </location>
</feature>
<dbReference type="GO" id="GO:0005795">
    <property type="term" value="C:Golgi stack"/>
    <property type="evidence" value="ECO:0007669"/>
    <property type="project" value="TreeGrafter"/>
</dbReference>
<dbReference type="GO" id="GO:0012507">
    <property type="term" value="C:ER to Golgi transport vesicle membrane"/>
    <property type="evidence" value="ECO:0007669"/>
    <property type="project" value="TreeGrafter"/>
</dbReference>
<dbReference type="GO" id="GO:0006886">
    <property type="term" value="P:intracellular protein transport"/>
    <property type="evidence" value="ECO:0007669"/>
    <property type="project" value="InterPro"/>
</dbReference>
<keyword evidence="2" id="KW-0333">Golgi apparatus</keyword>
<evidence type="ECO:0000313" key="5">
    <source>
        <dbReference type="EMBL" id="KAJ3202888.1"/>
    </source>
</evidence>
<organism evidence="5 6">
    <name type="scientific">Clydaea vesicula</name>
    <dbReference type="NCBI Taxonomy" id="447962"/>
    <lineage>
        <taxon>Eukaryota</taxon>
        <taxon>Fungi</taxon>
        <taxon>Fungi incertae sedis</taxon>
        <taxon>Chytridiomycota</taxon>
        <taxon>Chytridiomycota incertae sedis</taxon>
        <taxon>Chytridiomycetes</taxon>
        <taxon>Lobulomycetales</taxon>
        <taxon>Lobulomycetaceae</taxon>
        <taxon>Clydaea</taxon>
    </lineage>
</organism>
<evidence type="ECO:0000256" key="3">
    <source>
        <dbReference type="ARBA" id="ARBA00023054"/>
    </source>
</evidence>
<dbReference type="InterPro" id="IPR011989">
    <property type="entry name" value="ARM-like"/>
</dbReference>
<dbReference type="InterPro" id="IPR024095">
    <property type="entry name" value="Vesicle_P115"/>
</dbReference>
<comment type="caution">
    <text evidence="5">The sequence shown here is derived from an EMBL/GenBank/DDBJ whole genome shotgun (WGS) entry which is preliminary data.</text>
</comment>
<dbReference type="GO" id="GO:0006888">
    <property type="term" value="P:endoplasmic reticulum to Golgi vesicle-mediated transport"/>
    <property type="evidence" value="ECO:0007669"/>
    <property type="project" value="TreeGrafter"/>
</dbReference>
<evidence type="ECO:0000256" key="1">
    <source>
        <dbReference type="ARBA" id="ARBA00004555"/>
    </source>
</evidence>
<dbReference type="PANTHER" id="PTHR10013:SF0">
    <property type="entry name" value="GENERAL VESICULAR TRANSPORT FACTOR P115"/>
    <property type="match status" value="1"/>
</dbReference>
<reference evidence="5" key="1">
    <citation type="submission" date="2020-05" db="EMBL/GenBank/DDBJ databases">
        <title>Phylogenomic resolution of chytrid fungi.</title>
        <authorList>
            <person name="Stajich J.E."/>
            <person name="Amses K."/>
            <person name="Simmons R."/>
            <person name="Seto K."/>
            <person name="Myers J."/>
            <person name="Bonds A."/>
            <person name="Quandt C.A."/>
            <person name="Barry K."/>
            <person name="Liu P."/>
            <person name="Grigoriev I."/>
            <person name="Longcore J.E."/>
            <person name="James T.Y."/>
        </authorList>
    </citation>
    <scope>NUCLEOTIDE SEQUENCE</scope>
    <source>
        <strain evidence="5">JEL0476</strain>
    </source>
</reference>
<evidence type="ECO:0000259" key="4">
    <source>
        <dbReference type="Pfam" id="PF04869"/>
    </source>
</evidence>
<protein>
    <submittedName>
        <fullName evidence="5">Vesicle-mediated ER to Golgi transport protein</fullName>
    </submittedName>
</protein>
<keyword evidence="6" id="KW-1185">Reference proteome</keyword>
<dbReference type="EMBL" id="JADGJW010001507">
    <property type="protein sequence ID" value="KAJ3202888.1"/>
    <property type="molecule type" value="Genomic_DNA"/>
</dbReference>
<dbReference type="InterPro" id="IPR006953">
    <property type="entry name" value="Vesicle_Uso1_P115_head"/>
</dbReference>
<dbReference type="Proteomes" id="UP001211065">
    <property type="component" value="Unassembled WGS sequence"/>
</dbReference>
<dbReference type="Gene3D" id="1.25.10.10">
    <property type="entry name" value="Leucine-rich Repeat Variant"/>
    <property type="match status" value="1"/>
</dbReference>
<evidence type="ECO:0000313" key="6">
    <source>
        <dbReference type="Proteomes" id="UP001211065"/>
    </source>
</evidence>
<evidence type="ECO:0000256" key="2">
    <source>
        <dbReference type="ARBA" id="ARBA00023034"/>
    </source>
</evidence>
<dbReference type="PANTHER" id="PTHR10013">
    <property type="entry name" value="GENERAL VESICULAR TRANSPORT FACTOR P115"/>
    <property type="match status" value="1"/>
</dbReference>
<comment type="subcellular location">
    <subcellularLocation>
        <location evidence="1">Golgi apparatus</location>
    </subcellularLocation>
</comment>